<gene>
    <name evidence="2" type="ORF">E6W36_07075</name>
</gene>
<accession>A0A4D7C6J4</accession>
<dbReference type="PROSITE" id="PS50883">
    <property type="entry name" value="EAL"/>
    <property type="match status" value="1"/>
</dbReference>
<dbReference type="SUPFAM" id="SSF141868">
    <property type="entry name" value="EAL domain-like"/>
    <property type="match status" value="1"/>
</dbReference>
<dbReference type="PANTHER" id="PTHR33121:SF71">
    <property type="entry name" value="OXYGEN SENSOR PROTEIN DOSP"/>
    <property type="match status" value="1"/>
</dbReference>
<evidence type="ECO:0000313" key="2">
    <source>
        <dbReference type="EMBL" id="QCI79395.1"/>
    </source>
</evidence>
<dbReference type="KEGG" id="hgn:E6W36_07075"/>
<dbReference type="Gene3D" id="3.20.20.450">
    <property type="entry name" value="EAL domain"/>
    <property type="match status" value="1"/>
</dbReference>
<dbReference type="InterPro" id="IPR035919">
    <property type="entry name" value="EAL_sf"/>
</dbReference>
<reference evidence="3" key="1">
    <citation type="submission" date="2019-04" db="EMBL/GenBank/DDBJ databases">
        <title>Complete genome sequence of Sphingomonas sp. W1-2-3.</title>
        <authorList>
            <person name="Im W.T."/>
        </authorList>
    </citation>
    <scope>NUCLEOTIDE SEQUENCE [LARGE SCALE GENOMIC DNA]</scope>
    <source>
        <strain evidence="3">W1-2-3</strain>
    </source>
</reference>
<organism evidence="2 3">
    <name type="scientific">Hankyongella ginsenosidimutans</name>
    <dbReference type="NCBI Taxonomy" id="1763828"/>
    <lineage>
        <taxon>Bacteria</taxon>
        <taxon>Pseudomonadati</taxon>
        <taxon>Pseudomonadota</taxon>
        <taxon>Alphaproteobacteria</taxon>
        <taxon>Sphingomonadales</taxon>
        <taxon>Sphingomonadaceae</taxon>
        <taxon>Hankyongella</taxon>
    </lineage>
</organism>
<keyword evidence="3" id="KW-1185">Reference proteome</keyword>
<dbReference type="AlphaFoldDB" id="A0A4D7C6J4"/>
<sequence>MSALQSLPIRELKIDRSFVLDMLANPASDVIVRSTVDLAHNLGMRVVAEGVETRDHYNRLRQLLRTSRRVISSRFR</sequence>
<proteinExistence type="predicted"/>
<dbReference type="InterPro" id="IPR001633">
    <property type="entry name" value="EAL_dom"/>
</dbReference>
<evidence type="ECO:0000313" key="3">
    <source>
        <dbReference type="Proteomes" id="UP000298714"/>
    </source>
</evidence>
<name>A0A4D7C6J4_9SPHN</name>
<evidence type="ECO:0000259" key="1">
    <source>
        <dbReference type="PROSITE" id="PS50883"/>
    </source>
</evidence>
<dbReference type="Pfam" id="PF00563">
    <property type="entry name" value="EAL"/>
    <property type="match status" value="1"/>
</dbReference>
<protein>
    <submittedName>
        <fullName evidence="2">EAL domain-containing protein</fullName>
    </submittedName>
</protein>
<dbReference type="InterPro" id="IPR050706">
    <property type="entry name" value="Cyclic-di-GMP_PDE-like"/>
</dbReference>
<dbReference type="GO" id="GO:0071111">
    <property type="term" value="F:cyclic-guanylate-specific phosphodiesterase activity"/>
    <property type="evidence" value="ECO:0007669"/>
    <property type="project" value="InterPro"/>
</dbReference>
<dbReference type="Proteomes" id="UP000298714">
    <property type="component" value="Chromosome"/>
</dbReference>
<feature type="domain" description="EAL" evidence="1">
    <location>
        <begin position="1"/>
        <end position="76"/>
    </location>
</feature>
<dbReference type="PANTHER" id="PTHR33121">
    <property type="entry name" value="CYCLIC DI-GMP PHOSPHODIESTERASE PDEF"/>
    <property type="match status" value="1"/>
</dbReference>
<dbReference type="EMBL" id="CP039704">
    <property type="protein sequence ID" value="QCI79395.1"/>
    <property type="molecule type" value="Genomic_DNA"/>
</dbReference>